<name>A0A9X4PAR7_9PAST</name>
<dbReference type="GO" id="GO:0005737">
    <property type="term" value="C:cytoplasm"/>
    <property type="evidence" value="ECO:0007669"/>
    <property type="project" value="UniProtKB-SubCell"/>
</dbReference>
<reference evidence="9" key="1">
    <citation type="submission" date="2016-03" db="EMBL/GenBank/DDBJ databases">
        <title>Co-evolution between Pasteurellaceae and their hosts.</title>
        <authorList>
            <person name="Hansen M.J."/>
            <person name="Bojesen A.M."/>
            <person name="Planet P."/>
        </authorList>
    </citation>
    <scope>NUCLEOTIDE SEQUENCE</scope>
    <source>
        <strain evidence="9">146/S8/89</strain>
    </source>
</reference>
<keyword evidence="4 5" id="KW-0963">Cytoplasm</keyword>
<dbReference type="PANTHER" id="PTHR33602:SF1">
    <property type="entry name" value="REGULATORY PROTEIN RECX FAMILY PROTEIN"/>
    <property type="match status" value="1"/>
</dbReference>
<sequence>MSSALHYVINLLARREYSEAEIRHKMQQKAFSPEEIEQAIQYCQQKNWQSDLRFCESYIRTRSQRGYGKLRIKQELNYLKGIDDETLNTVFDGMQIDWEELALTTLSKKFPHFAQVKDLKTKQKIWRYMASHGFYAEEFSHYIGQGDE</sequence>
<dbReference type="PANTHER" id="PTHR33602">
    <property type="entry name" value="REGULATORY PROTEIN RECX FAMILY PROTEIN"/>
    <property type="match status" value="1"/>
</dbReference>
<dbReference type="RefSeq" id="WP_279572999.1">
    <property type="nucleotide sequence ID" value="NZ_LWID01000001.1"/>
</dbReference>
<dbReference type="HAMAP" id="MF_01114">
    <property type="entry name" value="RecX"/>
    <property type="match status" value="1"/>
</dbReference>
<dbReference type="AlphaFoldDB" id="A0A9X4PAR7"/>
<dbReference type="Pfam" id="PF02631">
    <property type="entry name" value="RecX_HTH2"/>
    <property type="match status" value="1"/>
</dbReference>
<evidence type="ECO:0000313" key="10">
    <source>
        <dbReference type="Proteomes" id="UP001155500"/>
    </source>
</evidence>
<protein>
    <recommendedName>
        <fullName evidence="3 5">Regulatory protein RecX</fullName>
    </recommendedName>
</protein>
<evidence type="ECO:0000259" key="7">
    <source>
        <dbReference type="Pfam" id="PF21981"/>
    </source>
</evidence>
<comment type="caution">
    <text evidence="9">The sequence shown here is derived from an EMBL/GenBank/DDBJ whole genome shotgun (WGS) entry which is preliminary data.</text>
</comment>
<evidence type="ECO:0000256" key="3">
    <source>
        <dbReference type="ARBA" id="ARBA00018111"/>
    </source>
</evidence>
<organism evidence="9 10">
    <name type="scientific">Volucribacter amazonae</name>
    <dbReference type="NCBI Taxonomy" id="256731"/>
    <lineage>
        <taxon>Bacteria</taxon>
        <taxon>Pseudomonadati</taxon>
        <taxon>Pseudomonadota</taxon>
        <taxon>Gammaproteobacteria</taxon>
        <taxon>Pasteurellales</taxon>
        <taxon>Pasteurellaceae</taxon>
        <taxon>Volucribacter</taxon>
    </lineage>
</organism>
<dbReference type="NCBIfam" id="NF001057">
    <property type="entry name" value="PRK00117.3-3"/>
    <property type="match status" value="1"/>
</dbReference>
<feature type="domain" description="RecX first three-helical" evidence="8">
    <location>
        <begin position="4"/>
        <end position="43"/>
    </location>
</feature>
<dbReference type="EMBL" id="LWID01000001">
    <property type="protein sequence ID" value="MDG6895623.1"/>
    <property type="molecule type" value="Genomic_DNA"/>
</dbReference>
<evidence type="ECO:0000259" key="6">
    <source>
        <dbReference type="Pfam" id="PF02631"/>
    </source>
</evidence>
<dbReference type="InterPro" id="IPR053924">
    <property type="entry name" value="RecX_HTH_2nd"/>
</dbReference>
<proteinExistence type="inferred from homology"/>
<feature type="domain" description="RecX third three-helical" evidence="7">
    <location>
        <begin position="99"/>
        <end position="138"/>
    </location>
</feature>
<dbReference type="InterPro" id="IPR036388">
    <property type="entry name" value="WH-like_DNA-bd_sf"/>
</dbReference>
<feature type="domain" description="RecX second three-helical" evidence="6">
    <location>
        <begin position="50"/>
        <end position="87"/>
    </location>
</feature>
<evidence type="ECO:0000256" key="2">
    <source>
        <dbReference type="ARBA" id="ARBA00009695"/>
    </source>
</evidence>
<dbReference type="GO" id="GO:0006282">
    <property type="term" value="P:regulation of DNA repair"/>
    <property type="evidence" value="ECO:0007669"/>
    <property type="project" value="UniProtKB-UniRule"/>
</dbReference>
<dbReference type="Pfam" id="PF21982">
    <property type="entry name" value="RecX_HTH1"/>
    <property type="match status" value="1"/>
</dbReference>
<dbReference type="Gene3D" id="1.10.10.10">
    <property type="entry name" value="Winged helix-like DNA-binding domain superfamily/Winged helix DNA-binding domain"/>
    <property type="match status" value="3"/>
</dbReference>
<dbReference type="Proteomes" id="UP001155500">
    <property type="component" value="Unassembled WGS sequence"/>
</dbReference>
<evidence type="ECO:0000256" key="4">
    <source>
        <dbReference type="ARBA" id="ARBA00022490"/>
    </source>
</evidence>
<keyword evidence="10" id="KW-1185">Reference proteome</keyword>
<dbReference type="InterPro" id="IPR053926">
    <property type="entry name" value="RecX_HTH_1st"/>
</dbReference>
<evidence type="ECO:0000256" key="5">
    <source>
        <dbReference type="HAMAP-Rule" id="MF_01114"/>
    </source>
</evidence>
<comment type="similarity">
    <text evidence="2 5">Belongs to the RecX family.</text>
</comment>
<dbReference type="Pfam" id="PF21981">
    <property type="entry name" value="RecX_HTH3"/>
    <property type="match status" value="1"/>
</dbReference>
<accession>A0A9X4PAR7</accession>
<comment type="function">
    <text evidence="5">Modulates RecA activity.</text>
</comment>
<dbReference type="InterPro" id="IPR053925">
    <property type="entry name" value="RecX_HTH_3rd"/>
</dbReference>
<dbReference type="InterPro" id="IPR003783">
    <property type="entry name" value="Regulatory_RecX"/>
</dbReference>
<evidence type="ECO:0000259" key="8">
    <source>
        <dbReference type="Pfam" id="PF21982"/>
    </source>
</evidence>
<evidence type="ECO:0000256" key="1">
    <source>
        <dbReference type="ARBA" id="ARBA00004496"/>
    </source>
</evidence>
<gene>
    <name evidence="5" type="primary">recX</name>
    <name evidence="9" type="ORF">A6A20_08310</name>
</gene>
<comment type="subcellular location">
    <subcellularLocation>
        <location evidence="1 5">Cytoplasm</location>
    </subcellularLocation>
</comment>
<evidence type="ECO:0000313" key="9">
    <source>
        <dbReference type="EMBL" id="MDG6895623.1"/>
    </source>
</evidence>